<sequence>MQLFTIGHSNHSIKTFIELLQKHNITALADVRSRPYTRYLPDYCQAQLKDHLEANKIRYVFLGQELGARPEDQGCYVDGKAIYEKIAATDLFADGIRRILKGVKSRNRIALMCAEKDPMTCHRAILICPHLKEYNLDIQHIKPDGSLESYAELEDRLLIKHGFKGVIQTSLFEMSPHSDLDHEDQLMEAYRKQGAEIAYVETKGEVYA</sequence>
<dbReference type="InterPro" id="IPR007438">
    <property type="entry name" value="DUF488"/>
</dbReference>
<dbReference type="Pfam" id="PF04343">
    <property type="entry name" value="DUF488"/>
    <property type="match status" value="1"/>
</dbReference>
<name>A0A926Z506_9CYAN</name>
<keyword evidence="2" id="KW-1185">Reference proteome</keyword>
<dbReference type="EMBL" id="JACJPY010000005">
    <property type="protein sequence ID" value="MBD2149103.1"/>
    <property type="molecule type" value="Genomic_DNA"/>
</dbReference>
<organism evidence="1 2">
    <name type="scientific">Pseudanabaena cinerea FACHB-1277</name>
    <dbReference type="NCBI Taxonomy" id="2949581"/>
    <lineage>
        <taxon>Bacteria</taxon>
        <taxon>Bacillati</taxon>
        <taxon>Cyanobacteriota</taxon>
        <taxon>Cyanophyceae</taxon>
        <taxon>Pseudanabaenales</taxon>
        <taxon>Pseudanabaenaceae</taxon>
        <taxon>Pseudanabaena</taxon>
        <taxon>Pseudanabaena cinerea</taxon>
    </lineage>
</organism>
<evidence type="ECO:0000313" key="2">
    <source>
        <dbReference type="Proteomes" id="UP000631421"/>
    </source>
</evidence>
<dbReference type="AlphaFoldDB" id="A0A926Z506"/>
<accession>A0A926Z506</accession>
<reference evidence="1" key="1">
    <citation type="journal article" date="2015" name="ISME J.">
        <title>Draft Genome Sequence of Streptomyces incarnatus NRRL8089, which Produces the Nucleoside Antibiotic Sinefungin.</title>
        <authorList>
            <person name="Oshima K."/>
            <person name="Hattori M."/>
            <person name="Shimizu H."/>
            <person name="Fukuda K."/>
            <person name="Nemoto M."/>
            <person name="Inagaki K."/>
            <person name="Tamura T."/>
        </authorList>
    </citation>
    <scope>NUCLEOTIDE SEQUENCE</scope>
    <source>
        <strain evidence="1">FACHB-1277</strain>
    </source>
</reference>
<evidence type="ECO:0000313" key="1">
    <source>
        <dbReference type="EMBL" id="MBD2149103.1"/>
    </source>
</evidence>
<comment type="caution">
    <text evidence="1">The sequence shown here is derived from an EMBL/GenBank/DDBJ whole genome shotgun (WGS) entry which is preliminary data.</text>
</comment>
<reference evidence="1" key="2">
    <citation type="submission" date="2020-08" db="EMBL/GenBank/DDBJ databases">
        <authorList>
            <person name="Chen M."/>
            <person name="Teng W."/>
            <person name="Zhao L."/>
            <person name="Hu C."/>
            <person name="Zhou Y."/>
            <person name="Han B."/>
            <person name="Song L."/>
            <person name="Shu W."/>
        </authorList>
    </citation>
    <scope>NUCLEOTIDE SEQUENCE</scope>
    <source>
        <strain evidence="1">FACHB-1277</strain>
    </source>
</reference>
<dbReference type="PANTHER" id="PTHR39337:SF1">
    <property type="entry name" value="BLR5642 PROTEIN"/>
    <property type="match status" value="1"/>
</dbReference>
<proteinExistence type="predicted"/>
<dbReference type="Proteomes" id="UP000631421">
    <property type="component" value="Unassembled WGS sequence"/>
</dbReference>
<dbReference type="PANTHER" id="PTHR39337">
    <property type="entry name" value="BLR5642 PROTEIN"/>
    <property type="match status" value="1"/>
</dbReference>
<protein>
    <submittedName>
        <fullName evidence="1">DUF488 domain-containing protein</fullName>
    </submittedName>
</protein>
<dbReference type="RefSeq" id="WP_190349461.1">
    <property type="nucleotide sequence ID" value="NZ_JACJPY010000005.1"/>
</dbReference>
<gene>
    <name evidence="1" type="ORF">H6F44_03030</name>
</gene>